<accession>A0A5J5MT43</accession>
<organism evidence="2 3">
    <name type="scientific">Muntiacus reevesi</name>
    <name type="common">Reeves' muntjac</name>
    <name type="synonym">Cervus reevesi</name>
    <dbReference type="NCBI Taxonomy" id="9886"/>
    <lineage>
        <taxon>Eukaryota</taxon>
        <taxon>Metazoa</taxon>
        <taxon>Chordata</taxon>
        <taxon>Craniata</taxon>
        <taxon>Vertebrata</taxon>
        <taxon>Euteleostomi</taxon>
        <taxon>Mammalia</taxon>
        <taxon>Eutheria</taxon>
        <taxon>Laurasiatheria</taxon>
        <taxon>Artiodactyla</taxon>
        <taxon>Ruminantia</taxon>
        <taxon>Pecora</taxon>
        <taxon>Cervidae</taxon>
        <taxon>Muntiacinae</taxon>
        <taxon>Muntiacus</taxon>
    </lineage>
</organism>
<dbReference type="SMART" id="SM00349">
    <property type="entry name" value="KRAB"/>
    <property type="match status" value="1"/>
</dbReference>
<dbReference type="AlphaFoldDB" id="A0A5J5MT43"/>
<feature type="non-terminal residue" evidence="2">
    <location>
        <position position="1"/>
    </location>
</feature>
<evidence type="ECO:0000313" key="3">
    <source>
        <dbReference type="Proteomes" id="UP000326062"/>
    </source>
</evidence>
<dbReference type="InterPro" id="IPR001909">
    <property type="entry name" value="KRAB"/>
</dbReference>
<evidence type="ECO:0000313" key="2">
    <source>
        <dbReference type="EMBL" id="KAB0383335.1"/>
    </source>
</evidence>
<dbReference type="SUPFAM" id="SSF109640">
    <property type="entry name" value="KRAB domain (Kruppel-associated box)"/>
    <property type="match status" value="1"/>
</dbReference>
<dbReference type="InterPro" id="IPR036051">
    <property type="entry name" value="KRAB_dom_sf"/>
</dbReference>
<dbReference type="CDD" id="cd07765">
    <property type="entry name" value="KRAB_A-box"/>
    <property type="match status" value="1"/>
</dbReference>
<keyword evidence="3" id="KW-1185">Reference proteome</keyword>
<dbReference type="PANTHER" id="PTHR23232">
    <property type="entry name" value="KRAB DOMAIN C2H2 ZINC FINGER"/>
    <property type="match status" value="1"/>
</dbReference>
<evidence type="ECO:0000259" key="1">
    <source>
        <dbReference type="PROSITE" id="PS50805"/>
    </source>
</evidence>
<gene>
    <name evidence="2" type="ORF">FD755_005252</name>
</gene>
<dbReference type="PROSITE" id="PS50805">
    <property type="entry name" value="KRAB"/>
    <property type="match status" value="1"/>
</dbReference>
<dbReference type="Gene3D" id="6.10.140.140">
    <property type="match status" value="1"/>
</dbReference>
<protein>
    <recommendedName>
        <fullName evidence="1">KRAB domain-containing protein</fullName>
    </recommendedName>
</protein>
<dbReference type="PANTHER" id="PTHR23232:SF161">
    <property type="entry name" value="KRAB DOMAIN-CONTAINING PROTEIN"/>
    <property type="match status" value="1"/>
</dbReference>
<name>A0A5J5MT43_MUNRE</name>
<dbReference type="EMBL" id="VCEB01000002">
    <property type="protein sequence ID" value="KAB0383335.1"/>
    <property type="molecule type" value="Genomic_DNA"/>
</dbReference>
<proteinExistence type="predicted"/>
<reference evidence="2 3" key="1">
    <citation type="submission" date="2019-06" db="EMBL/GenBank/DDBJ databases">
        <title>Discovery of a novel chromosome fission-fusion reversal in muntjac.</title>
        <authorList>
            <person name="Mudd A.B."/>
            <person name="Bredeson J.V."/>
            <person name="Baum R."/>
            <person name="Hockemeyer D."/>
            <person name="Rokhsar D.S."/>
        </authorList>
    </citation>
    <scope>NUCLEOTIDE SEQUENCE [LARGE SCALE GENOMIC DNA]</scope>
    <source>
        <strain evidence="2">UCam_UCB_Mr</strain>
        <tissue evidence="2">Fibroblast cell line</tissue>
    </source>
</reference>
<comment type="caution">
    <text evidence="2">The sequence shown here is derived from an EMBL/GenBank/DDBJ whole genome shotgun (WGS) entry which is preliminary data.</text>
</comment>
<dbReference type="InterPro" id="IPR050169">
    <property type="entry name" value="Krueppel_C2H2_ZnF"/>
</dbReference>
<feature type="non-terminal residue" evidence="2">
    <location>
        <position position="154"/>
    </location>
</feature>
<dbReference type="GO" id="GO:0006355">
    <property type="term" value="P:regulation of DNA-templated transcription"/>
    <property type="evidence" value="ECO:0007669"/>
    <property type="project" value="InterPro"/>
</dbReference>
<sequence>SPTLEDVAVAFTWEEWQLLVPAQKALYWDVTLENYSDLVSVSYQVSKPDVLFNSPQDIFEIVLFHLMLIKCSSFSFLDIKEVDDHVQLQWQNQNMLKCYEENVFWNIIHQSRSCFPLRPNHEVFDLHRKTLKSYLDVTNQNRSCNKKEPAEFNG</sequence>
<dbReference type="Proteomes" id="UP000326062">
    <property type="component" value="Chromosome 2"/>
</dbReference>
<feature type="domain" description="KRAB" evidence="1">
    <location>
        <begin position="2"/>
        <end position="73"/>
    </location>
</feature>
<dbReference type="Pfam" id="PF01352">
    <property type="entry name" value="KRAB"/>
    <property type="match status" value="1"/>
</dbReference>